<dbReference type="Gene3D" id="3.30.2110.10">
    <property type="entry name" value="CbiD-like"/>
    <property type="match status" value="1"/>
</dbReference>
<evidence type="ECO:0000256" key="1">
    <source>
        <dbReference type="ARBA" id="ARBA00022573"/>
    </source>
</evidence>
<dbReference type="GO" id="GO:0032259">
    <property type="term" value="P:methylation"/>
    <property type="evidence" value="ECO:0007669"/>
    <property type="project" value="UniProtKB-KW"/>
</dbReference>
<dbReference type="PANTHER" id="PTHR35863">
    <property type="entry name" value="COBALT-PRECORRIN-5B C(1)-METHYLTRANSFERASE"/>
    <property type="match status" value="1"/>
</dbReference>
<keyword evidence="1 5" id="KW-0169">Cobalamin biosynthesis</keyword>
<evidence type="ECO:0000256" key="4">
    <source>
        <dbReference type="ARBA" id="ARBA00022691"/>
    </source>
</evidence>
<comment type="similarity">
    <text evidence="5">Belongs to the CbiD family.</text>
</comment>
<dbReference type="EMBL" id="JBHSHL010000015">
    <property type="protein sequence ID" value="MFC4804487.1"/>
    <property type="molecule type" value="Genomic_DNA"/>
</dbReference>
<keyword evidence="3 5" id="KW-0808">Transferase</keyword>
<comment type="catalytic activity">
    <reaction evidence="5">
        <text>Co-precorrin-5B + S-adenosyl-L-methionine = Co-precorrin-6A + S-adenosyl-L-homocysteine</text>
        <dbReference type="Rhea" id="RHEA:26285"/>
        <dbReference type="ChEBI" id="CHEBI:57856"/>
        <dbReference type="ChEBI" id="CHEBI:59789"/>
        <dbReference type="ChEBI" id="CHEBI:60063"/>
        <dbReference type="ChEBI" id="CHEBI:60064"/>
        <dbReference type="EC" id="2.1.1.195"/>
    </reaction>
</comment>
<keyword evidence="2 5" id="KW-0489">Methyltransferase</keyword>
<organism evidence="6 7">
    <name type="scientific">Filifactor villosus</name>
    <dbReference type="NCBI Taxonomy" id="29374"/>
    <lineage>
        <taxon>Bacteria</taxon>
        <taxon>Bacillati</taxon>
        <taxon>Bacillota</taxon>
        <taxon>Clostridia</taxon>
        <taxon>Peptostreptococcales</taxon>
        <taxon>Filifactoraceae</taxon>
        <taxon>Filifactor</taxon>
    </lineage>
</organism>
<evidence type="ECO:0000256" key="5">
    <source>
        <dbReference type="HAMAP-Rule" id="MF_00787"/>
    </source>
</evidence>
<dbReference type="NCBIfam" id="TIGR00312">
    <property type="entry name" value="cbiD"/>
    <property type="match status" value="1"/>
</dbReference>
<evidence type="ECO:0000313" key="6">
    <source>
        <dbReference type="EMBL" id="MFC4804487.1"/>
    </source>
</evidence>
<comment type="caution">
    <text evidence="6">The sequence shown here is derived from an EMBL/GenBank/DDBJ whole genome shotgun (WGS) entry which is preliminary data.</text>
</comment>
<proteinExistence type="inferred from homology"/>
<gene>
    <name evidence="5 6" type="primary">cbiD</name>
    <name evidence="6" type="ORF">ACFO4R_05260</name>
</gene>
<comment type="function">
    <text evidence="5">Catalyzes the methylation of C-1 in cobalt-precorrin-5B to form cobalt-precorrin-6A.</text>
</comment>
<dbReference type="SUPFAM" id="SSF111342">
    <property type="entry name" value="CbiD-like"/>
    <property type="match status" value="1"/>
</dbReference>
<evidence type="ECO:0000313" key="7">
    <source>
        <dbReference type="Proteomes" id="UP001595916"/>
    </source>
</evidence>
<sequence length="377" mass="41114">MDFYERQLGYTKVDSKKFRRGFTTGTAASAAAKACAIMAILGELPGSVRVTTAGGKELTVLIEDCHKKDNTYYAYVKKFAGDDIDVTKDALIGASLVFREDDELIIDGGRGVGRVTKKGLHQNIGEAAINPSPMRCIREEVRKVLGERGAQVVIFVPEGELLAEKTFNPRIGIVGGISILGTTGIVEPMSEEGYKKSLLTELSVKASKTLALTPGNYGEKFLNARGISSDKIVIISNFVGYMLREGVAQGADNILLAGHLGKLIKLSGGIFHTHSHVADAKNEIIVSELALNEAPYPLMRLIMESNTTEEALEHVKVYEMEGIWDKLAQRAKLRSEQHVYNKARVEVIFFNMEGRVVGSSADSEELVNLLRRNGGIV</sequence>
<dbReference type="PANTHER" id="PTHR35863:SF1">
    <property type="entry name" value="COBALT-PRECORRIN-5B C(1)-METHYLTRANSFERASE"/>
    <property type="match status" value="1"/>
</dbReference>
<protein>
    <recommendedName>
        <fullName evidence="5">Cobalt-precorrin-5B C(1)-methyltransferase</fullName>
        <ecNumber evidence="5">2.1.1.195</ecNumber>
    </recommendedName>
    <alternativeName>
        <fullName evidence="5">Cobalt-precorrin-6A synthase</fullName>
    </alternativeName>
</protein>
<accession>A0ABV9QL86</accession>
<dbReference type="Pfam" id="PF01888">
    <property type="entry name" value="CbiD"/>
    <property type="match status" value="1"/>
</dbReference>
<name>A0ABV9QL86_9FIRM</name>
<dbReference type="Proteomes" id="UP001595916">
    <property type="component" value="Unassembled WGS sequence"/>
</dbReference>
<comment type="pathway">
    <text evidence="5">Cofactor biosynthesis; adenosylcobalamin biosynthesis; cob(II)yrinate a,c-diamide from sirohydrochlorin (anaerobic route): step 6/10.</text>
</comment>
<keyword evidence="7" id="KW-1185">Reference proteome</keyword>
<dbReference type="InterPro" id="IPR002748">
    <property type="entry name" value="CbiD"/>
</dbReference>
<dbReference type="EC" id="2.1.1.195" evidence="5"/>
<evidence type="ECO:0000256" key="3">
    <source>
        <dbReference type="ARBA" id="ARBA00022679"/>
    </source>
</evidence>
<dbReference type="PIRSF" id="PIRSF026782">
    <property type="entry name" value="CbiD"/>
    <property type="match status" value="1"/>
</dbReference>
<dbReference type="RefSeq" id="WP_379787997.1">
    <property type="nucleotide sequence ID" value="NZ_JBHSHL010000015.1"/>
</dbReference>
<evidence type="ECO:0000256" key="2">
    <source>
        <dbReference type="ARBA" id="ARBA00022603"/>
    </source>
</evidence>
<dbReference type="InterPro" id="IPR036074">
    <property type="entry name" value="CbiD_sf"/>
</dbReference>
<dbReference type="HAMAP" id="MF_00787">
    <property type="entry name" value="CbiD"/>
    <property type="match status" value="1"/>
</dbReference>
<keyword evidence="4 5" id="KW-0949">S-adenosyl-L-methionine</keyword>
<dbReference type="GO" id="GO:0008168">
    <property type="term" value="F:methyltransferase activity"/>
    <property type="evidence" value="ECO:0007669"/>
    <property type="project" value="UniProtKB-KW"/>
</dbReference>
<reference evidence="7" key="1">
    <citation type="journal article" date="2019" name="Int. J. Syst. Evol. Microbiol.">
        <title>The Global Catalogue of Microorganisms (GCM) 10K type strain sequencing project: providing services to taxonomists for standard genome sequencing and annotation.</title>
        <authorList>
            <consortium name="The Broad Institute Genomics Platform"/>
            <consortium name="The Broad Institute Genome Sequencing Center for Infectious Disease"/>
            <person name="Wu L."/>
            <person name="Ma J."/>
        </authorList>
    </citation>
    <scope>NUCLEOTIDE SEQUENCE [LARGE SCALE GENOMIC DNA]</scope>
    <source>
        <strain evidence="7">CCUG 46385</strain>
    </source>
</reference>